<protein>
    <submittedName>
        <fullName evidence="1">DUF3861 domain-containing protein</fullName>
    </submittedName>
</protein>
<evidence type="ECO:0000313" key="1">
    <source>
        <dbReference type="EMBL" id="MDH0657264.1"/>
    </source>
</evidence>
<sequence length="103" mass="11878">MKQHTYEVTLKHIADAQGNPSNYTDTLSFNTYNHDDIFKVLQVIQNSQMLDDDEAAKSFTVGLKLFSEVMLEHKHLPLFKDFMPHFGQFMKALKQTVKTPSQS</sequence>
<dbReference type="InterPro" id="IPR024476">
    <property type="entry name" value="DUF3861"/>
</dbReference>
<dbReference type="InterPro" id="IPR038194">
    <property type="entry name" value="DUF3861_sf"/>
</dbReference>
<dbReference type="RefSeq" id="WP_279698879.1">
    <property type="nucleotide sequence ID" value="NZ_JAOCDR010000047.1"/>
</dbReference>
<dbReference type="Proteomes" id="UP001161099">
    <property type="component" value="Unassembled WGS sequence"/>
</dbReference>
<dbReference type="EMBL" id="JAOCDR010000047">
    <property type="protein sequence ID" value="MDH0657264.1"/>
    <property type="molecule type" value="Genomic_DNA"/>
</dbReference>
<accession>A0AA42IMI6</accession>
<evidence type="ECO:0000313" key="2">
    <source>
        <dbReference type="Proteomes" id="UP001161099"/>
    </source>
</evidence>
<dbReference type="Gene3D" id="3.10.20.850">
    <property type="entry name" value="Protein of unknown function DUF3861"/>
    <property type="match status" value="1"/>
</dbReference>
<dbReference type="AlphaFoldDB" id="A0AA42IMI6"/>
<organism evidence="1 2">
    <name type="scientific">Acinetobacter johnsonii</name>
    <dbReference type="NCBI Taxonomy" id="40214"/>
    <lineage>
        <taxon>Bacteria</taxon>
        <taxon>Pseudomonadati</taxon>
        <taxon>Pseudomonadota</taxon>
        <taxon>Gammaproteobacteria</taxon>
        <taxon>Moraxellales</taxon>
        <taxon>Moraxellaceae</taxon>
        <taxon>Acinetobacter</taxon>
    </lineage>
</organism>
<reference evidence="1" key="1">
    <citation type="submission" date="2022-09" db="EMBL/GenBank/DDBJ databases">
        <title>Intensive care unit water sources are persistently colonized with multi-drug resistant bacteria and are the site of extensive horizontal gene transfer of antibiotic resistance genes.</title>
        <authorList>
            <person name="Diorio-Toth L."/>
        </authorList>
    </citation>
    <scope>NUCLEOTIDE SEQUENCE</scope>
    <source>
        <strain evidence="1">GD03851</strain>
    </source>
</reference>
<name>A0AA42IMI6_ACIJO</name>
<comment type="caution">
    <text evidence="1">The sequence shown here is derived from an EMBL/GenBank/DDBJ whole genome shotgun (WGS) entry which is preliminary data.</text>
</comment>
<gene>
    <name evidence="1" type="ORF">N5D11_14295</name>
</gene>
<dbReference type="Pfam" id="PF12977">
    <property type="entry name" value="DUF3861"/>
    <property type="match status" value="1"/>
</dbReference>
<proteinExistence type="predicted"/>